<sequence>MAMNINNSAALNNRIRQRHLSELRNQPAAVDPRDAARNASSTGLASFRSGQARQAPGPGKSLARRLTQARKGSGASGSSALDDDDDDEEHIQAVSKKVMSNLRDGSEQSLEDMLSPYDPLQRHLLLGSVREELKKTPDDPKRQIMDAKLGAMLAELDKKHGPQIRAGQQDGDTLSRVLAQLGQAGDFKSMQSLRRACGAADGAALTPEALFDTLRKTAASSGKPFGALMEQVHSGMAGGLQDRKLQGRRLCMSLADTSAVRLVQSSMAQAKSLNSALSAQAELTPRGSQEDTAAWLMKLSQQRAGQAATMLDQVAHTAHIDQRRRARGYAVLRDSVRQTPDRLWQGPMTRGTLIEELTACTVGSYQALPSGPSAADQREAEWRSSLQRAGG</sequence>
<protein>
    <submittedName>
        <fullName evidence="2">Uncharacterized protein</fullName>
    </submittedName>
</protein>
<dbReference type="EMBL" id="HG322949">
    <property type="protein sequence ID" value="CDG82297.1"/>
    <property type="molecule type" value="Genomic_DNA"/>
</dbReference>
<feature type="region of interest" description="Disordered" evidence="1">
    <location>
        <begin position="369"/>
        <end position="391"/>
    </location>
</feature>
<feature type="compositionally biased region" description="Polar residues" evidence="1">
    <location>
        <begin position="38"/>
        <end position="52"/>
    </location>
</feature>
<proteinExistence type="predicted"/>
<keyword evidence="3" id="KW-1185">Reference proteome</keyword>
<reference evidence="2 3" key="1">
    <citation type="journal article" date="2015" name="Genome Announc.">
        <title>Genome Sequence of Mushroom Soft-Rot Pathogen Janthinobacterium agaricidamnosum.</title>
        <authorList>
            <person name="Graupner K."/>
            <person name="Lackner G."/>
            <person name="Hertweck C."/>
        </authorList>
    </citation>
    <scope>NUCLEOTIDE SEQUENCE [LARGE SCALE GENOMIC DNA]</scope>
    <source>
        <strain evidence="3">NBRC 102515 / DSM 9628</strain>
    </source>
</reference>
<dbReference type="STRING" id="1349767.GJA_1659"/>
<accession>W0V4U9</accession>
<dbReference type="AlphaFoldDB" id="W0V4U9"/>
<evidence type="ECO:0000313" key="3">
    <source>
        <dbReference type="Proteomes" id="UP000027604"/>
    </source>
</evidence>
<dbReference type="RefSeq" id="WP_038490693.1">
    <property type="nucleotide sequence ID" value="NZ_BCTH01000007.1"/>
</dbReference>
<evidence type="ECO:0000256" key="1">
    <source>
        <dbReference type="SAM" id="MobiDB-lite"/>
    </source>
</evidence>
<organism evidence="2 3">
    <name type="scientific">Janthinobacterium agaricidamnosum NBRC 102515 = DSM 9628</name>
    <dbReference type="NCBI Taxonomy" id="1349767"/>
    <lineage>
        <taxon>Bacteria</taxon>
        <taxon>Pseudomonadati</taxon>
        <taxon>Pseudomonadota</taxon>
        <taxon>Betaproteobacteria</taxon>
        <taxon>Burkholderiales</taxon>
        <taxon>Oxalobacteraceae</taxon>
        <taxon>Janthinobacterium</taxon>
    </lineage>
</organism>
<gene>
    <name evidence="2" type="ORF">GJA_1659</name>
</gene>
<feature type="region of interest" description="Disordered" evidence="1">
    <location>
        <begin position="25"/>
        <end position="89"/>
    </location>
</feature>
<evidence type="ECO:0000313" key="2">
    <source>
        <dbReference type="EMBL" id="CDG82297.1"/>
    </source>
</evidence>
<dbReference type="PATRIC" id="fig|1349767.4.peg.3337"/>
<name>W0V4U9_9BURK</name>
<dbReference type="HOGENOM" id="CLU_705515_0_0_4"/>
<dbReference type="Proteomes" id="UP000027604">
    <property type="component" value="Chromosome I"/>
</dbReference>
<dbReference type="KEGG" id="jag:GJA_1659"/>